<proteinExistence type="predicted"/>
<keyword evidence="8 9" id="KW-0472">Membrane</keyword>
<evidence type="ECO:0000256" key="4">
    <source>
        <dbReference type="ARBA" id="ARBA00022723"/>
    </source>
</evidence>
<organism evidence="10">
    <name type="scientific">marine metagenome</name>
    <dbReference type="NCBI Taxonomy" id="408172"/>
    <lineage>
        <taxon>unclassified sequences</taxon>
        <taxon>metagenomes</taxon>
        <taxon>ecological metagenomes</taxon>
    </lineage>
</organism>
<evidence type="ECO:0000256" key="1">
    <source>
        <dbReference type="ARBA" id="ARBA00004370"/>
    </source>
</evidence>
<evidence type="ECO:0008006" key="11">
    <source>
        <dbReference type="Google" id="ProtNLM"/>
    </source>
</evidence>
<evidence type="ECO:0000256" key="8">
    <source>
        <dbReference type="ARBA" id="ARBA00023136"/>
    </source>
</evidence>
<reference evidence="10" key="1">
    <citation type="submission" date="2018-05" db="EMBL/GenBank/DDBJ databases">
        <authorList>
            <person name="Lanie J.A."/>
            <person name="Ng W.-L."/>
            <person name="Kazmierczak K.M."/>
            <person name="Andrzejewski T.M."/>
            <person name="Davidsen T.M."/>
            <person name="Wayne K.J."/>
            <person name="Tettelin H."/>
            <person name="Glass J.I."/>
            <person name="Rusch D."/>
            <person name="Podicherti R."/>
            <person name="Tsui H.-C.T."/>
            <person name="Winkler M.E."/>
        </authorList>
    </citation>
    <scope>NUCLEOTIDE SEQUENCE</scope>
</reference>
<dbReference type="GO" id="GO:0017004">
    <property type="term" value="P:cytochrome complex assembly"/>
    <property type="evidence" value="ECO:0007669"/>
    <property type="project" value="UniProtKB-KW"/>
</dbReference>
<protein>
    <recommendedName>
        <fullName evidence="11">Cytochrome c-type biogenesis protein CcmE</fullName>
    </recommendedName>
</protein>
<evidence type="ECO:0000256" key="2">
    <source>
        <dbReference type="ARBA" id="ARBA00022617"/>
    </source>
</evidence>
<feature type="transmembrane region" description="Helical" evidence="9">
    <location>
        <begin position="7"/>
        <end position="27"/>
    </location>
</feature>
<evidence type="ECO:0000256" key="9">
    <source>
        <dbReference type="SAM" id="Phobius"/>
    </source>
</evidence>
<dbReference type="PANTHER" id="PTHR34128">
    <property type="entry name" value="CYTOCHROME C-TYPE BIOGENESIS PROTEIN CCME HOMOLOG, MITOCHONDRIAL"/>
    <property type="match status" value="1"/>
</dbReference>
<keyword evidence="6 9" id="KW-1133">Transmembrane helix</keyword>
<keyword evidence="7" id="KW-0408">Iron</keyword>
<dbReference type="InterPro" id="IPR012340">
    <property type="entry name" value="NA-bd_OB-fold"/>
</dbReference>
<gene>
    <name evidence="10" type="ORF">METZ01_LOCUS186018</name>
</gene>
<keyword evidence="2" id="KW-0349">Heme</keyword>
<dbReference type="AlphaFoldDB" id="A0A382D554"/>
<dbReference type="GO" id="GO:0005886">
    <property type="term" value="C:plasma membrane"/>
    <property type="evidence" value="ECO:0007669"/>
    <property type="project" value="InterPro"/>
</dbReference>
<evidence type="ECO:0000256" key="5">
    <source>
        <dbReference type="ARBA" id="ARBA00022748"/>
    </source>
</evidence>
<dbReference type="InterPro" id="IPR036127">
    <property type="entry name" value="CcmE-like_sf"/>
</dbReference>
<evidence type="ECO:0000313" key="10">
    <source>
        <dbReference type="EMBL" id="SVB33164.1"/>
    </source>
</evidence>
<evidence type="ECO:0000256" key="3">
    <source>
        <dbReference type="ARBA" id="ARBA00022692"/>
    </source>
</evidence>
<evidence type="ECO:0000256" key="6">
    <source>
        <dbReference type="ARBA" id="ARBA00022989"/>
    </source>
</evidence>
<dbReference type="GO" id="GO:0046872">
    <property type="term" value="F:metal ion binding"/>
    <property type="evidence" value="ECO:0007669"/>
    <property type="project" value="UniProtKB-KW"/>
</dbReference>
<dbReference type="GO" id="GO:0017003">
    <property type="term" value="P:protein-heme linkage"/>
    <property type="evidence" value="ECO:0007669"/>
    <property type="project" value="InterPro"/>
</dbReference>
<dbReference type="Gene3D" id="2.40.50.140">
    <property type="entry name" value="Nucleic acid-binding proteins"/>
    <property type="match status" value="1"/>
</dbReference>
<dbReference type="EMBL" id="UINC01037536">
    <property type="protein sequence ID" value="SVB33164.1"/>
    <property type="molecule type" value="Genomic_DNA"/>
</dbReference>
<dbReference type="PANTHER" id="PTHR34128:SF2">
    <property type="entry name" value="CYTOCHROME C-TYPE BIOGENESIS PROTEIN CCME HOMOLOG, MITOCHONDRIAL"/>
    <property type="match status" value="1"/>
</dbReference>
<evidence type="ECO:0000256" key="7">
    <source>
        <dbReference type="ARBA" id="ARBA00023004"/>
    </source>
</evidence>
<sequence length="144" mass="16122">MKSNKKFIIMISGVIAVVIFWIGWVSLNPADEKAMATFISVEDLINDNINKRTKLGGLVKGGSIVISKTNHLECTFTLKEGNTEIDVKYDRTRPDLFKDGAEVIVTGQYLNGTFYADELQTKCASRYEGDLRDESSYNLTEIDT</sequence>
<keyword evidence="4" id="KW-0479">Metal-binding</keyword>
<dbReference type="GO" id="GO:0020037">
    <property type="term" value="F:heme binding"/>
    <property type="evidence" value="ECO:0007669"/>
    <property type="project" value="InterPro"/>
</dbReference>
<keyword evidence="3 9" id="KW-0812">Transmembrane</keyword>
<accession>A0A382D554</accession>
<dbReference type="Pfam" id="PF03100">
    <property type="entry name" value="CcmE"/>
    <property type="match status" value="1"/>
</dbReference>
<dbReference type="SUPFAM" id="SSF82093">
    <property type="entry name" value="Heme chaperone CcmE"/>
    <property type="match status" value="1"/>
</dbReference>
<comment type="subcellular location">
    <subcellularLocation>
        <location evidence="1">Membrane</location>
    </subcellularLocation>
</comment>
<dbReference type="InterPro" id="IPR004329">
    <property type="entry name" value="CcmE"/>
</dbReference>
<name>A0A382D554_9ZZZZ</name>
<keyword evidence="5" id="KW-0201">Cytochrome c-type biogenesis</keyword>